<proteinExistence type="predicted"/>
<evidence type="ECO:0000259" key="1">
    <source>
        <dbReference type="Pfam" id="PF12957"/>
    </source>
</evidence>
<comment type="caution">
    <text evidence="2">The sequence shown here is derived from an EMBL/GenBank/DDBJ whole genome shotgun (WGS) entry which is preliminary data.</text>
</comment>
<evidence type="ECO:0000313" key="3">
    <source>
        <dbReference type="Proteomes" id="UP000280819"/>
    </source>
</evidence>
<dbReference type="InterPro" id="IPR024559">
    <property type="entry name" value="DUF3846"/>
</dbReference>
<organism evidence="2 3">
    <name type="scientific">Arachnia propionica</name>
    <dbReference type="NCBI Taxonomy" id="1750"/>
    <lineage>
        <taxon>Bacteria</taxon>
        <taxon>Bacillati</taxon>
        <taxon>Actinomycetota</taxon>
        <taxon>Actinomycetes</taxon>
        <taxon>Propionibacteriales</taxon>
        <taxon>Propionibacteriaceae</taxon>
        <taxon>Arachnia</taxon>
    </lineage>
</organism>
<accession>A0A3P1T2Z3</accession>
<reference evidence="2 3" key="1">
    <citation type="submission" date="2018-11" db="EMBL/GenBank/DDBJ databases">
        <title>Genomes From Bacteria Associated with the Canine Oral Cavity: a Test Case for Automated Genome-Based Taxonomic Assignment.</title>
        <authorList>
            <person name="Coil D.A."/>
            <person name="Jospin G."/>
            <person name="Darling A.E."/>
            <person name="Wallis C."/>
            <person name="Davis I.J."/>
            <person name="Harris S."/>
            <person name="Eisen J.A."/>
            <person name="Holcombe L.J."/>
            <person name="O'Flynn C."/>
        </authorList>
    </citation>
    <scope>NUCLEOTIDE SEQUENCE [LARGE SCALE GENOMIC DNA]</scope>
    <source>
        <strain evidence="2 3">OH887_COT-365</strain>
    </source>
</reference>
<name>A0A3P1T2Z3_9ACTN</name>
<dbReference type="Proteomes" id="UP000280819">
    <property type="component" value="Unassembled WGS sequence"/>
</dbReference>
<feature type="domain" description="DUF3846" evidence="1">
    <location>
        <begin position="9"/>
        <end position="109"/>
    </location>
</feature>
<protein>
    <submittedName>
        <fullName evidence="2">DUF3846 domain-containing protein</fullName>
    </submittedName>
</protein>
<dbReference type="RefSeq" id="WP_124845964.1">
    <property type="nucleotide sequence ID" value="NZ_RQZG01000025.1"/>
</dbReference>
<dbReference type="EMBL" id="RQZG01000025">
    <property type="protein sequence ID" value="RRD03196.1"/>
    <property type="molecule type" value="Genomic_DNA"/>
</dbReference>
<sequence length="154" mass="16642">MKVNTSTGIHAILVHPDLEQAPEWVTFAAEDLSGMRRILGCQWVERVTTPIPGVSMWVDEEGALDPEGIHNAHCSAILYPGRIVGPALLTGITPIGEVASLNAQQVAALAGRGITVQPRPSHRADLQWLSEEEIVGLTGRVRRRIAQRDGEVTA</sequence>
<dbReference type="AlphaFoldDB" id="A0A3P1T2Z3"/>
<dbReference type="Pfam" id="PF12957">
    <property type="entry name" value="DUF3846"/>
    <property type="match status" value="1"/>
</dbReference>
<evidence type="ECO:0000313" key="2">
    <source>
        <dbReference type="EMBL" id="RRD03196.1"/>
    </source>
</evidence>
<dbReference type="OrthoDB" id="5121495at2"/>
<gene>
    <name evidence="2" type="ORF">EII34_14915</name>
</gene>